<reference evidence="1 2" key="1">
    <citation type="submission" date="2024-06" db="EMBL/GenBank/DDBJ databases">
        <title>The Natural Products Discovery Center: Release of the First 8490 Sequenced Strains for Exploring Actinobacteria Biosynthetic Diversity.</title>
        <authorList>
            <person name="Kalkreuter E."/>
            <person name="Kautsar S.A."/>
            <person name="Yang D."/>
            <person name="Bader C.D."/>
            <person name="Teijaro C.N."/>
            <person name="Fluegel L."/>
            <person name="Davis C.M."/>
            <person name="Simpson J.R."/>
            <person name="Lauterbach L."/>
            <person name="Steele A.D."/>
            <person name="Gui C."/>
            <person name="Meng S."/>
            <person name="Li G."/>
            <person name="Viehrig K."/>
            <person name="Ye F."/>
            <person name="Su P."/>
            <person name="Kiefer A.F."/>
            <person name="Nichols A."/>
            <person name="Cepeda A.J."/>
            <person name="Yan W."/>
            <person name="Fan B."/>
            <person name="Jiang Y."/>
            <person name="Adhikari A."/>
            <person name="Zheng C.-J."/>
            <person name="Schuster L."/>
            <person name="Cowan T.M."/>
            <person name="Smanski M.J."/>
            <person name="Chevrette M.G."/>
            <person name="De Carvalho L.P.S."/>
            <person name="Shen B."/>
        </authorList>
    </citation>
    <scope>NUCLEOTIDE SEQUENCE [LARGE SCALE GENOMIC DNA]</scope>
    <source>
        <strain evidence="1 2">NPDC050403</strain>
    </source>
</reference>
<keyword evidence="2" id="KW-1185">Reference proteome</keyword>
<accession>A0ABV3G310</accession>
<evidence type="ECO:0000313" key="2">
    <source>
        <dbReference type="Proteomes" id="UP001551695"/>
    </source>
</evidence>
<name>A0ABV3G310_9NOCA</name>
<dbReference type="EMBL" id="JBFAKC010000018">
    <property type="protein sequence ID" value="MEV0712050.1"/>
    <property type="molecule type" value="Genomic_DNA"/>
</dbReference>
<dbReference type="RefSeq" id="WP_357788795.1">
    <property type="nucleotide sequence ID" value="NZ_JBFAKC010000018.1"/>
</dbReference>
<evidence type="ECO:0000313" key="1">
    <source>
        <dbReference type="EMBL" id="MEV0712050.1"/>
    </source>
</evidence>
<protein>
    <submittedName>
        <fullName evidence="1">Uncharacterized protein</fullName>
    </submittedName>
</protein>
<proteinExistence type="predicted"/>
<comment type="caution">
    <text evidence="1">The sequence shown here is derived from an EMBL/GenBank/DDBJ whole genome shotgun (WGS) entry which is preliminary data.</text>
</comment>
<gene>
    <name evidence="1" type="ORF">AB0I48_31265</name>
</gene>
<dbReference type="Proteomes" id="UP001551695">
    <property type="component" value="Unassembled WGS sequence"/>
</dbReference>
<organism evidence="1 2">
    <name type="scientific">Nocardia aurea</name>
    <dbReference type="NCBI Taxonomy" id="2144174"/>
    <lineage>
        <taxon>Bacteria</taxon>
        <taxon>Bacillati</taxon>
        <taxon>Actinomycetota</taxon>
        <taxon>Actinomycetes</taxon>
        <taxon>Mycobacteriales</taxon>
        <taxon>Nocardiaceae</taxon>
        <taxon>Nocardia</taxon>
    </lineage>
</organism>
<sequence>MIGGLDATETLEQPGYRPDAGGLVAMLSEAARRLDDVPFAPQPAIVMLARCFHGFAAAGLSSTALYEHHVPRPHECLPVAQECEAISYELIEVIGDHRRLEYRLDQHAIVEQLSDPLLTTIGPDLTECVTQTLRLARRLREVLDHIAGDPAAPPEVREVAAVAARSAEYLRSQYE</sequence>